<dbReference type="InterPro" id="IPR004552">
    <property type="entry name" value="AGP_acyltrans"/>
</dbReference>
<dbReference type="InterPro" id="IPR002123">
    <property type="entry name" value="Plipid/glycerol_acylTrfase"/>
</dbReference>
<comment type="catalytic activity">
    <reaction evidence="2">
        <text>a 1-acyl-sn-glycero-3-phosphate + an acyl-CoA = a 1,2-diacyl-sn-glycero-3-phosphate + CoA</text>
        <dbReference type="Rhea" id="RHEA:19709"/>
        <dbReference type="ChEBI" id="CHEBI:57287"/>
        <dbReference type="ChEBI" id="CHEBI:57970"/>
        <dbReference type="ChEBI" id="CHEBI:58342"/>
        <dbReference type="ChEBI" id="CHEBI:58608"/>
        <dbReference type="EC" id="2.3.1.51"/>
    </reaction>
    <physiologicalReaction direction="left-to-right" evidence="2">
        <dbReference type="Rhea" id="RHEA:19710"/>
    </physiologicalReaction>
</comment>
<comment type="similarity">
    <text evidence="7 19">Belongs to the 1-acyl-sn-glycerol-3-phosphate acyltransferase family.</text>
</comment>
<accession>A0A8C4QEC6</accession>
<evidence type="ECO:0000256" key="11">
    <source>
        <dbReference type="ARBA" id="ARBA00047814"/>
    </source>
</evidence>
<comment type="catalytic activity">
    <reaction evidence="1">
        <text>(11Z)-octadecenoyl-CoA + 1-(9Z-octadecenoyl)-sn-glycero-3-phosphate = 1-(9Z)-octadecenoyl-2-(11Z)-octadecenoyl-sn-glycero-3-phosphate + CoA</text>
        <dbReference type="Rhea" id="RHEA:37603"/>
        <dbReference type="ChEBI" id="CHEBI:57287"/>
        <dbReference type="ChEBI" id="CHEBI:74544"/>
        <dbReference type="ChEBI" id="CHEBI:75121"/>
        <dbReference type="ChEBI" id="CHEBI:75122"/>
    </reaction>
    <physiologicalReaction direction="left-to-right" evidence="1">
        <dbReference type="Rhea" id="RHEA:37604"/>
    </physiologicalReaction>
</comment>
<dbReference type="EC" id="2.3.1.51" evidence="19"/>
<evidence type="ECO:0000256" key="17">
    <source>
        <dbReference type="ARBA" id="ARBA00049491"/>
    </source>
</evidence>
<keyword evidence="19" id="KW-1208">Phospholipid metabolism</keyword>
<reference evidence="22" key="1">
    <citation type="submission" date="2025-08" db="UniProtKB">
        <authorList>
            <consortium name="Ensembl"/>
        </authorList>
    </citation>
    <scope>IDENTIFICATION</scope>
</reference>
<evidence type="ECO:0000256" key="14">
    <source>
        <dbReference type="ARBA" id="ARBA00048956"/>
    </source>
</evidence>
<comment type="catalytic activity">
    <reaction evidence="13">
        <text>1-(9Z,12Z,15Z)-octadecatrienoyl-sn-glycero-3-phosphate + (9Z)-octadecenoyl-CoA = 1-(9Z,12Z,15Z)-octadecatrienoyl-2-(9Z)-octadecenoyl-sn-glycero-3-phosphate + CoA</text>
        <dbReference type="Rhea" id="RHEA:37139"/>
        <dbReference type="ChEBI" id="CHEBI:57287"/>
        <dbReference type="ChEBI" id="CHEBI:57387"/>
        <dbReference type="ChEBI" id="CHEBI:74549"/>
        <dbReference type="ChEBI" id="CHEBI:74550"/>
    </reaction>
    <physiologicalReaction direction="left-to-right" evidence="13">
        <dbReference type="Rhea" id="RHEA:37140"/>
    </physiologicalReaction>
</comment>
<evidence type="ECO:0000256" key="12">
    <source>
        <dbReference type="ARBA" id="ARBA00048105"/>
    </source>
</evidence>
<keyword evidence="20" id="KW-0812">Transmembrane</keyword>
<comment type="catalytic activity">
    <reaction evidence="15">
        <text>pentadecanoyl-CoA + 1-(9Z-octadecenoyl)-sn-glycero-3-phosphate = 1-(9Z)-octadecenoyl-2-pentadecanoyl-sn-glycero-3-phosphate + CoA</text>
        <dbReference type="Rhea" id="RHEA:37175"/>
        <dbReference type="ChEBI" id="CHEBI:57287"/>
        <dbReference type="ChEBI" id="CHEBI:74309"/>
        <dbReference type="ChEBI" id="CHEBI:74544"/>
        <dbReference type="ChEBI" id="CHEBI:74578"/>
    </reaction>
    <physiologicalReaction direction="left-to-right" evidence="15">
        <dbReference type="Rhea" id="RHEA:37176"/>
    </physiologicalReaction>
</comment>
<evidence type="ECO:0000256" key="15">
    <source>
        <dbReference type="ARBA" id="ARBA00048973"/>
    </source>
</evidence>
<dbReference type="SUPFAM" id="SSF69593">
    <property type="entry name" value="Glycerol-3-phosphate (1)-acyltransferase"/>
    <property type="match status" value="1"/>
</dbReference>
<dbReference type="SMART" id="SM00563">
    <property type="entry name" value="PlsC"/>
    <property type="match status" value="1"/>
</dbReference>
<dbReference type="CDD" id="cd07989">
    <property type="entry name" value="LPLAT_AGPAT-like"/>
    <property type="match status" value="1"/>
</dbReference>
<keyword evidence="20" id="KW-1133">Transmembrane helix</keyword>
<dbReference type="GO" id="GO:0006654">
    <property type="term" value="P:phosphatidic acid biosynthetic process"/>
    <property type="evidence" value="ECO:0007669"/>
    <property type="project" value="TreeGrafter"/>
</dbReference>
<keyword evidence="23" id="KW-1185">Reference proteome</keyword>
<keyword evidence="20" id="KW-0472">Membrane</keyword>
<comment type="catalytic activity">
    <reaction evidence="3">
        <text>1-(9Z-octadecenoyl)-sn-glycero-3-phosphate + hexadecanoyl-CoA = 1-(9Z)-octadecenoyl-2-hexadecanoyl-sn-glycero-3-phosphate + CoA</text>
        <dbReference type="Rhea" id="RHEA:37143"/>
        <dbReference type="ChEBI" id="CHEBI:57287"/>
        <dbReference type="ChEBI" id="CHEBI:57379"/>
        <dbReference type="ChEBI" id="CHEBI:74544"/>
        <dbReference type="ChEBI" id="CHEBI:74551"/>
    </reaction>
    <physiologicalReaction direction="left-to-right" evidence="3">
        <dbReference type="Rhea" id="RHEA:37144"/>
    </physiologicalReaction>
</comment>
<comment type="pathway">
    <text evidence="6">Phospholipid metabolism; CDP-diacylglycerol biosynthesis; CDP-diacylglycerol from sn-glycerol 3-phosphate: step 2/3.</text>
</comment>
<dbReference type="PANTHER" id="PTHR10434">
    <property type="entry name" value="1-ACYL-SN-GLYCEROL-3-PHOSPHATE ACYLTRANSFERASE"/>
    <property type="match status" value="1"/>
</dbReference>
<comment type="catalytic activity">
    <reaction evidence="11">
        <text>1-tetradecanoyl-sn-glycerol 3-phosphate + (9Z)-octadecenoyl-CoA = 1-tetradecanoyl-2-(9Z)-octadecenoyl-sn-glycero-3-phosphate + CoA</text>
        <dbReference type="Rhea" id="RHEA:37187"/>
        <dbReference type="ChEBI" id="CHEBI:57287"/>
        <dbReference type="ChEBI" id="CHEBI:57387"/>
        <dbReference type="ChEBI" id="CHEBI:72683"/>
        <dbReference type="ChEBI" id="CHEBI:74586"/>
    </reaction>
    <physiologicalReaction direction="left-to-right" evidence="11">
        <dbReference type="Rhea" id="RHEA:37188"/>
    </physiologicalReaction>
</comment>
<evidence type="ECO:0000256" key="2">
    <source>
        <dbReference type="ARBA" id="ARBA00000300"/>
    </source>
</evidence>
<comment type="function">
    <text evidence="5">Converts 1-acyl-sn-glycerol-3-phosphate (lysophosphatidic acid or LPA) into 1,2-diacyl-sn-glycerol-3-phosphate (phosphatidic acid or PA) by incorporating an acyl moiety at the sn-2 position of the glycerol backbone.</text>
</comment>
<dbReference type="Ensembl" id="ENSEBUT00000014811.1">
    <property type="protein sequence ID" value="ENSEBUP00000014233.1"/>
    <property type="gene ID" value="ENSEBUG00000008970.1"/>
</dbReference>
<dbReference type="Proteomes" id="UP000694388">
    <property type="component" value="Unplaced"/>
</dbReference>
<evidence type="ECO:0000256" key="7">
    <source>
        <dbReference type="ARBA" id="ARBA00008655"/>
    </source>
</evidence>
<dbReference type="GO" id="GO:0003841">
    <property type="term" value="F:1-acylglycerol-3-phosphate O-acyltransferase activity"/>
    <property type="evidence" value="ECO:0007669"/>
    <property type="project" value="UniProtKB-UniRule"/>
</dbReference>
<evidence type="ECO:0000256" key="18">
    <source>
        <dbReference type="ARBA" id="ARBA00049561"/>
    </source>
</evidence>
<comment type="catalytic activity">
    <reaction evidence="10">
        <text>1-hexadecanoyl-sn-glycero-3-phosphate + (9Z)-octadecenoyl-CoA = 1-hexadecanoyl-2-(9Z-octadecenoyl)-sn-glycero-3-phosphate + CoA</text>
        <dbReference type="Rhea" id="RHEA:33187"/>
        <dbReference type="ChEBI" id="CHEBI:57287"/>
        <dbReference type="ChEBI" id="CHEBI:57387"/>
        <dbReference type="ChEBI" id="CHEBI:57518"/>
        <dbReference type="ChEBI" id="CHEBI:64839"/>
    </reaction>
    <physiologicalReaction direction="left-to-right" evidence="10">
        <dbReference type="Rhea" id="RHEA:33188"/>
    </physiologicalReaction>
</comment>
<comment type="catalytic activity">
    <reaction evidence="18">
        <text>1-(9Z-octadecenoyl)-sn-glycero-3-phosphate + (9Z)-octadecenoyl-CoA = 1,2-di-(9Z-octadecenoyl)-sn-glycero-3-phosphate + CoA</text>
        <dbReference type="Rhea" id="RHEA:37131"/>
        <dbReference type="ChEBI" id="CHEBI:57287"/>
        <dbReference type="ChEBI" id="CHEBI:57387"/>
        <dbReference type="ChEBI" id="CHEBI:74544"/>
        <dbReference type="ChEBI" id="CHEBI:74546"/>
    </reaction>
    <physiologicalReaction direction="left-to-right" evidence="18">
        <dbReference type="Rhea" id="RHEA:37132"/>
    </physiologicalReaction>
</comment>
<reference evidence="22" key="2">
    <citation type="submission" date="2025-09" db="UniProtKB">
        <authorList>
            <consortium name="Ensembl"/>
        </authorList>
    </citation>
    <scope>IDENTIFICATION</scope>
</reference>
<keyword evidence="19" id="KW-0594">Phospholipid biosynthesis</keyword>
<feature type="domain" description="Phospholipid/glycerol acyltransferase" evidence="21">
    <location>
        <begin position="87"/>
        <end position="203"/>
    </location>
</feature>
<dbReference type="NCBIfam" id="TIGR00530">
    <property type="entry name" value="AGP_acyltrn"/>
    <property type="match status" value="1"/>
</dbReference>
<evidence type="ECO:0000256" key="3">
    <source>
        <dbReference type="ARBA" id="ARBA00000816"/>
    </source>
</evidence>
<comment type="catalytic activity">
    <reaction evidence="14">
        <text>heptadecanoyl-CoA + 1-(9Z-octadecenoyl)-sn-glycero-3-phosphate = 1-(9Z)-octadecenoyl-2-heptadecanoyl-sn-glycero-3-phosphate + CoA</text>
        <dbReference type="Rhea" id="RHEA:37155"/>
        <dbReference type="ChEBI" id="CHEBI:57287"/>
        <dbReference type="ChEBI" id="CHEBI:74307"/>
        <dbReference type="ChEBI" id="CHEBI:74544"/>
        <dbReference type="ChEBI" id="CHEBI:74558"/>
    </reaction>
    <physiologicalReaction direction="left-to-right" evidence="14">
        <dbReference type="Rhea" id="RHEA:37156"/>
    </physiologicalReaction>
</comment>
<comment type="catalytic activity">
    <reaction evidence="12">
        <text>1-(6Z,9Z,12Z-octadecatrienoyl)-sn-glycero-3-phosphate + (9Z)-octadecenoyl-CoA = (6Z,9Z,12Z)-octadecatrienoyl-2-(9Z)-octadecenoyl-sn-glycero-3-phosphate + CoA</text>
        <dbReference type="Rhea" id="RHEA:37179"/>
        <dbReference type="ChEBI" id="CHEBI:57287"/>
        <dbReference type="ChEBI" id="CHEBI:57387"/>
        <dbReference type="ChEBI" id="CHEBI:74581"/>
        <dbReference type="ChEBI" id="CHEBI:74582"/>
    </reaction>
    <physiologicalReaction direction="left-to-right" evidence="12">
        <dbReference type="Rhea" id="RHEA:37180"/>
    </physiologicalReaction>
</comment>
<evidence type="ECO:0000256" key="5">
    <source>
        <dbReference type="ARBA" id="ARBA00004086"/>
    </source>
</evidence>
<comment type="catalytic activity">
    <reaction evidence="16">
        <text>1-(9Z-octadecenoyl)-sn-glycero-3-phosphate + (9Z,12Z)-octadecadienoyl-CoA = 1-(9Z)-octadecenoyl-2-(9Z,12Z)-octadecadienoyl-sn-glycero-3-phosphate + CoA</text>
        <dbReference type="Rhea" id="RHEA:37159"/>
        <dbReference type="ChEBI" id="CHEBI:57287"/>
        <dbReference type="ChEBI" id="CHEBI:57383"/>
        <dbReference type="ChEBI" id="CHEBI:74544"/>
        <dbReference type="ChEBI" id="CHEBI:74563"/>
    </reaction>
    <physiologicalReaction direction="left-to-right" evidence="16">
        <dbReference type="Rhea" id="RHEA:37160"/>
    </physiologicalReaction>
</comment>
<comment type="catalytic activity">
    <reaction evidence="17">
        <text>1-eicosanoyl-sn-glycero-3-phosphate + (9Z)-octadecenoyl-CoA = 1-eicosanoyl-2-(9Z)-octadecenoyl-sn-glycero-3-phosphate + CoA</text>
        <dbReference type="Rhea" id="RHEA:37183"/>
        <dbReference type="ChEBI" id="CHEBI:57287"/>
        <dbReference type="ChEBI" id="CHEBI:57387"/>
        <dbReference type="ChEBI" id="CHEBI:74583"/>
        <dbReference type="ChEBI" id="CHEBI:74584"/>
    </reaction>
    <physiologicalReaction direction="left-to-right" evidence="17">
        <dbReference type="Rhea" id="RHEA:37184"/>
    </physiologicalReaction>
</comment>
<evidence type="ECO:0000256" key="1">
    <source>
        <dbReference type="ARBA" id="ARBA00000091"/>
    </source>
</evidence>
<evidence type="ECO:0000256" key="19">
    <source>
        <dbReference type="RuleBase" id="RU361267"/>
    </source>
</evidence>
<keyword evidence="19" id="KW-0444">Lipid biosynthesis</keyword>
<dbReference type="Pfam" id="PF01553">
    <property type="entry name" value="Acyltransferase"/>
    <property type="match status" value="1"/>
</dbReference>
<evidence type="ECO:0000256" key="16">
    <source>
        <dbReference type="ARBA" id="ARBA00049345"/>
    </source>
</evidence>
<evidence type="ECO:0000313" key="23">
    <source>
        <dbReference type="Proteomes" id="UP000694388"/>
    </source>
</evidence>
<dbReference type="GO" id="GO:0005783">
    <property type="term" value="C:endoplasmic reticulum"/>
    <property type="evidence" value="ECO:0007669"/>
    <property type="project" value="TreeGrafter"/>
</dbReference>
<dbReference type="PANTHER" id="PTHR10434:SF11">
    <property type="entry name" value="1-ACYL-SN-GLYCEROL-3-PHOSPHATE ACYLTRANSFERASE"/>
    <property type="match status" value="1"/>
</dbReference>
<organism evidence="22 23">
    <name type="scientific">Eptatretus burgeri</name>
    <name type="common">Inshore hagfish</name>
    <dbReference type="NCBI Taxonomy" id="7764"/>
    <lineage>
        <taxon>Eukaryota</taxon>
        <taxon>Metazoa</taxon>
        <taxon>Chordata</taxon>
        <taxon>Craniata</taxon>
        <taxon>Vertebrata</taxon>
        <taxon>Cyclostomata</taxon>
        <taxon>Myxini</taxon>
        <taxon>Myxiniformes</taxon>
        <taxon>Myxinidae</taxon>
        <taxon>Eptatretinae</taxon>
        <taxon>Eptatretus</taxon>
    </lineage>
</organism>
<feature type="transmembrane region" description="Helical" evidence="20">
    <location>
        <begin position="118"/>
        <end position="137"/>
    </location>
</feature>
<keyword evidence="8 19" id="KW-0808">Transferase</keyword>
<keyword evidence="9 19" id="KW-0012">Acyltransferase</keyword>
<name>A0A8C4QEC6_EPTBU</name>
<evidence type="ECO:0000259" key="21">
    <source>
        <dbReference type="SMART" id="SM00563"/>
    </source>
</evidence>
<evidence type="ECO:0000256" key="20">
    <source>
        <dbReference type="SAM" id="Phobius"/>
    </source>
</evidence>
<dbReference type="GO" id="GO:0016020">
    <property type="term" value="C:membrane"/>
    <property type="evidence" value="ECO:0007669"/>
    <property type="project" value="InterPro"/>
</dbReference>
<evidence type="ECO:0000256" key="4">
    <source>
        <dbReference type="ARBA" id="ARBA00001783"/>
    </source>
</evidence>
<evidence type="ECO:0000256" key="10">
    <source>
        <dbReference type="ARBA" id="ARBA00047525"/>
    </source>
</evidence>
<comment type="catalytic activity">
    <reaction evidence="4">
        <text>1-(9Z-octadecenoyl)-sn-glycero-3-phosphate + tetradecanoyl-CoA = 1-(9Z)-octadecenoyl-2-tetradecanoyl-sn-glycero-3-phosphate + CoA</text>
        <dbReference type="Rhea" id="RHEA:37171"/>
        <dbReference type="ChEBI" id="CHEBI:57287"/>
        <dbReference type="ChEBI" id="CHEBI:57385"/>
        <dbReference type="ChEBI" id="CHEBI:74544"/>
        <dbReference type="ChEBI" id="CHEBI:74579"/>
    </reaction>
    <physiologicalReaction direction="left-to-right" evidence="4">
        <dbReference type="Rhea" id="RHEA:37172"/>
    </physiologicalReaction>
</comment>
<proteinExistence type="inferred from homology"/>
<sequence>MVHWTLILVFMMLVLAGRSTWCFYFKFALYFMAVVVAAVVMLPVLVFRGRCVNNMRLAKRFANPIKHLLGLQFKVRGAEHLLRPGPYIIVSNHQSSLDFLGMMEILPERTVPVAKKEVLVFTGAFGLASYLCGTVFIDRRRPGVARGTLEKTASSLRQDNIRLWIFPEGTRNHGKHLLNFRRGGFHLAVQAQVPIIPVVYSSYAKFYNKKDRKFNSGLCCLTVLPPVETRGLGVTDVPELTTNVQCAMSSIFMDNQ</sequence>
<evidence type="ECO:0000256" key="9">
    <source>
        <dbReference type="ARBA" id="ARBA00023315"/>
    </source>
</evidence>
<keyword evidence="19" id="KW-0443">Lipid metabolism</keyword>
<evidence type="ECO:0000256" key="6">
    <source>
        <dbReference type="ARBA" id="ARBA00004728"/>
    </source>
</evidence>
<evidence type="ECO:0000313" key="22">
    <source>
        <dbReference type="Ensembl" id="ENSEBUP00000014233.1"/>
    </source>
</evidence>
<dbReference type="GeneTree" id="ENSGT00390000008726"/>
<evidence type="ECO:0000256" key="8">
    <source>
        <dbReference type="ARBA" id="ARBA00022679"/>
    </source>
</evidence>
<comment type="domain">
    <text evidence="19">The HXXXXD motif is essential for acyltransferase activity and may constitute the binding site for the phosphate moiety of the glycerol-3-phosphate.</text>
</comment>
<protein>
    <recommendedName>
        <fullName evidence="19">1-acyl-sn-glycerol-3-phosphate acyltransferase</fullName>
        <ecNumber evidence="19">2.3.1.51</ecNumber>
    </recommendedName>
</protein>
<dbReference type="AlphaFoldDB" id="A0A8C4QEC6"/>
<feature type="transmembrane region" description="Helical" evidence="20">
    <location>
        <begin position="29"/>
        <end position="47"/>
    </location>
</feature>
<evidence type="ECO:0000256" key="13">
    <source>
        <dbReference type="ARBA" id="ARBA00048293"/>
    </source>
</evidence>
<dbReference type="OMA" id="VHGIENQ"/>